<reference evidence="2" key="1">
    <citation type="submission" date="2015-01" db="EMBL/GenBank/DDBJ databases">
        <title>Comparative genome analysis of Bacillus coagulans HM-08, Clostridium butyricum HM-68, Bacillus subtilis HM-66 and Bacillus paralicheniformis BL-09.</title>
        <authorList>
            <person name="Zhang H."/>
        </authorList>
    </citation>
    <scope>NUCLEOTIDE SEQUENCE [LARGE SCALE GENOMIC DNA]</scope>
    <source>
        <strain evidence="2">HM-08</strain>
    </source>
</reference>
<accession>A0AAN0WC91</accession>
<gene>
    <name evidence="1" type="ORF">SB48_HM08orf04317</name>
</gene>
<name>A0AAN0WC91_HEYCO</name>
<evidence type="ECO:0000313" key="1">
    <source>
        <dbReference type="EMBL" id="AJO23505.1"/>
    </source>
</evidence>
<protein>
    <submittedName>
        <fullName evidence="1">Uncharacterized protein</fullName>
    </submittedName>
</protein>
<dbReference type="Proteomes" id="UP000032024">
    <property type="component" value="Chromosome"/>
</dbReference>
<evidence type="ECO:0000313" key="2">
    <source>
        <dbReference type="Proteomes" id="UP000032024"/>
    </source>
</evidence>
<dbReference type="EMBL" id="CP010525">
    <property type="protein sequence ID" value="AJO23505.1"/>
    <property type="molecule type" value="Genomic_DNA"/>
</dbReference>
<dbReference type="AlphaFoldDB" id="A0AAN0WC91"/>
<keyword evidence="2" id="KW-1185">Reference proteome</keyword>
<organism evidence="1 2">
    <name type="scientific">Heyndrickxia coagulans</name>
    <name type="common">Weizmannia coagulans</name>
    <dbReference type="NCBI Taxonomy" id="1398"/>
    <lineage>
        <taxon>Bacteria</taxon>
        <taxon>Bacillati</taxon>
        <taxon>Bacillota</taxon>
        <taxon>Bacilli</taxon>
        <taxon>Bacillales</taxon>
        <taxon>Bacillaceae</taxon>
        <taxon>Heyndrickxia</taxon>
    </lineage>
</organism>
<sequence>MQEKINLKLACRKALFQHGESRQPAFSLCNYFFKKAS</sequence>
<proteinExistence type="predicted"/>